<evidence type="ECO:0000313" key="2">
    <source>
        <dbReference type="WBParaSite" id="Pan_g14664.t1"/>
    </source>
</evidence>
<dbReference type="PANTHER" id="PTHR21645:SF2">
    <property type="entry name" value="GLYCOSYLTRANSFERASE FAMILY 92 PROTEIN F59C6.8"/>
    <property type="match status" value="1"/>
</dbReference>
<dbReference type="PANTHER" id="PTHR21645">
    <property type="entry name" value="GLYCOSYLTRANSFERASE FAMILY 92 PROTEIN"/>
    <property type="match status" value="1"/>
</dbReference>
<name>A0A7E4UZC6_PANRE</name>
<organism evidence="1 2">
    <name type="scientific">Panagrellus redivivus</name>
    <name type="common">Microworm</name>
    <dbReference type="NCBI Taxonomy" id="6233"/>
    <lineage>
        <taxon>Eukaryota</taxon>
        <taxon>Metazoa</taxon>
        <taxon>Ecdysozoa</taxon>
        <taxon>Nematoda</taxon>
        <taxon>Chromadorea</taxon>
        <taxon>Rhabditida</taxon>
        <taxon>Tylenchina</taxon>
        <taxon>Panagrolaimomorpha</taxon>
        <taxon>Panagrolaimoidea</taxon>
        <taxon>Panagrolaimidae</taxon>
        <taxon>Panagrellus</taxon>
    </lineage>
</organism>
<sequence>MLTSLARIAPATYRSMCCRWTVFIARCFVLPNVFSFGIKAAYNDQVISIPIEKPEQKQRGIVACFLSMYFEQRWQLITTTHELYVAWGVDLQVDYVHSASTDLLRLLRSFVEKGFVEIRSFDITDPDNHTISKLGYPKVCVL</sequence>
<reference evidence="1" key="1">
    <citation type="journal article" date="2013" name="Genetics">
        <title>The draft genome and transcriptome of Panagrellus redivivus are shaped by the harsh demands of a free-living lifestyle.</title>
        <authorList>
            <person name="Srinivasan J."/>
            <person name="Dillman A.R."/>
            <person name="Macchietto M.G."/>
            <person name="Heikkinen L."/>
            <person name="Lakso M."/>
            <person name="Fracchia K.M."/>
            <person name="Antoshechkin I."/>
            <person name="Mortazavi A."/>
            <person name="Wong G."/>
            <person name="Sternberg P.W."/>
        </authorList>
    </citation>
    <scope>NUCLEOTIDE SEQUENCE [LARGE SCALE GENOMIC DNA]</scope>
    <source>
        <strain evidence="1">MT8872</strain>
    </source>
</reference>
<dbReference type="AlphaFoldDB" id="A0A7E4UZC6"/>
<dbReference type="InterPro" id="IPR052012">
    <property type="entry name" value="GTase_92"/>
</dbReference>
<evidence type="ECO:0000313" key="1">
    <source>
        <dbReference type="Proteomes" id="UP000492821"/>
    </source>
</evidence>
<keyword evidence="1" id="KW-1185">Reference proteome</keyword>
<accession>A0A7E4UZC6</accession>
<dbReference type="Proteomes" id="UP000492821">
    <property type="component" value="Unassembled WGS sequence"/>
</dbReference>
<dbReference type="WBParaSite" id="Pan_g14664.t1">
    <property type="protein sequence ID" value="Pan_g14664.t1"/>
    <property type="gene ID" value="Pan_g14664"/>
</dbReference>
<reference evidence="2" key="2">
    <citation type="submission" date="2020-10" db="UniProtKB">
        <authorList>
            <consortium name="WormBaseParasite"/>
        </authorList>
    </citation>
    <scope>IDENTIFICATION</scope>
</reference>
<protein>
    <submittedName>
        <fullName evidence="2">Glycosyltransferase family 92 protein</fullName>
    </submittedName>
</protein>
<proteinExistence type="predicted"/>